<dbReference type="GeneID" id="9132317"/>
<dbReference type="GO" id="GO:0033982">
    <property type="term" value="F:3-dehydro-L-gulonate-6-phosphate decarboxylase activity"/>
    <property type="evidence" value="ECO:0007669"/>
    <property type="project" value="TreeGrafter"/>
</dbReference>
<protein>
    <submittedName>
        <fullName evidence="4">Orotidine 5'-phosphate decarboxylase</fullName>
    </submittedName>
</protein>
<dbReference type="InterPro" id="IPR041710">
    <property type="entry name" value="HPS/KGPDC"/>
</dbReference>
<dbReference type="SUPFAM" id="SSF51366">
    <property type="entry name" value="Ribulose-phoshate binding barrel"/>
    <property type="match status" value="1"/>
</dbReference>
<accession>D5VTN3</accession>
<dbReference type="CDD" id="cd04726">
    <property type="entry name" value="KGPDC_HPS"/>
    <property type="match status" value="1"/>
</dbReference>
<evidence type="ECO:0000256" key="1">
    <source>
        <dbReference type="ARBA" id="ARBA00023239"/>
    </source>
</evidence>
<feature type="domain" description="Orotidine 5'-phosphate decarboxylase" evidence="3">
    <location>
        <begin position="153"/>
        <end position="343"/>
    </location>
</feature>
<dbReference type="InterPro" id="IPR011060">
    <property type="entry name" value="RibuloseP-bd_barrel"/>
</dbReference>
<dbReference type="HOGENOM" id="CLU_701335_0_0_2"/>
<dbReference type="GO" id="GO:0006207">
    <property type="term" value="P:'de novo' pyrimidine nucleobase biosynthetic process"/>
    <property type="evidence" value="ECO:0007669"/>
    <property type="project" value="InterPro"/>
</dbReference>
<sequence>MKFGEASYGLAWVNVCLNNKELFLKTFSSGGILANLRPNLIVKPLTIVKPINNLDSEAKEELFYGVVQFAIAKAVADLNLNSEYIVFNVNVPEVPLTKIYKKRVFQQFYASARTAILRALNDYPSLDKVKREKFRALHPLVGFRDDKLENPPYLQIALDVPSLENLEFILNNLPESDHLILEAGTPLIKRFGLEVIEKIRESFDGFIVADLKTLDAGGLEVRLAFEHTADAVVVSGLAPRETIERALSEANKYGLISYLDLLNVQNPQKLYNSLKNKPDVIVFHTGIDENKRREFSLEGNFKRAIAGGVKLEEIDKLINSYEIIIVGRAITKSRDPGRVVRFILNKMGYDIDTYRLYYDEDD</sequence>
<dbReference type="Pfam" id="PF00215">
    <property type="entry name" value="OMPdecase"/>
    <property type="match status" value="1"/>
</dbReference>
<keyword evidence="1" id="KW-0456">Lyase</keyword>
<dbReference type="SMART" id="SM00934">
    <property type="entry name" value="OMPdecase"/>
    <property type="match status" value="1"/>
</dbReference>
<keyword evidence="5" id="KW-1185">Reference proteome</keyword>
<dbReference type="GO" id="GO:0004590">
    <property type="term" value="F:orotidine-5'-phosphate decarboxylase activity"/>
    <property type="evidence" value="ECO:0007669"/>
    <property type="project" value="InterPro"/>
</dbReference>
<reference evidence="4" key="1">
    <citation type="submission" date="2010-04" db="EMBL/GenBank/DDBJ databases">
        <title>Complete sequence of Methanocaldococcus infernus ME.</title>
        <authorList>
            <consortium name="US DOE Joint Genome Institute"/>
            <person name="Lucas S."/>
            <person name="Copeland A."/>
            <person name="Lapidus A."/>
            <person name="Cheng J.-F."/>
            <person name="Bruce D."/>
            <person name="Goodwin L."/>
            <person name="Pitluck S."/>
            <person name="Munk A.C."/>
            <person name="Detter J.C."/>
            <person name="Han C."/>
            <person name="Tapia R."/>
            <person name="Land M."/>
            <person name="Hauser L."/>
            <person name="Kyrpides N."/>
            <person name="Mikhailova N."/>
            <person name="Sieprawska-Lupa M."/>
            <person name="Whitman W.B."/>
            <person name="Woyke T."/>
        </authorList>
    </citation>
    <scope>NUCLEOTIDE SEQUENCE [LARGE SCALE GENOMIC DNA]</scope>
    <source>
        <strain evidence="4">ME</strain>
    </source>
</reference>
<dbReference type="PANTHER" id="PTHR35039:SF3">
    <property type="entry name" value="3-KETO-L-GULONATE-6-PHOSPHATE DECARBOXYLASE SGBH-RELATED"/>
    <property type="match status" value="1"/>
</dbReference>
<dbReference type="GO" id="GO:0019854">
    <property type="term" value="P:L-ascorbic acid catabolic process"/>
    <property type="evidence" value="ECO:0007669"/>
    <property type="project" value="TreeGrafter"/>
</dbReference>
<dbReference type="OrthoDB" id="64276at2157"/>
<name>D5VTN3_METIM</name>
<dbReference type="InterPro" id="IPR020568">
    <property type="entry name" value="Ribosomal_Su5_D2-typ_SF"/>
</dbReference>
<dbReference type="Gene3D" id="3.20.20.70">
    <property type="entry name" value="Aldolase class I"/>
    <property type="match status" value="1"/>
</dbReference>
<gene>
    <name evidence="4" type="ordered locus">Metin_1286</name>
</gene>
<dbReference type="GO" id="GO:0016051">
    <property type="term" value="P:carbohydrate biosynthetic process"/>
    <property type="evidence" value="ECO:0007669"/>
    <property type="project" value="InterPro"/>
</dbReference>
<dbReference type="Proteomes" id="UP000002061">
    <property type="component" value="Chromosome"/>
</dbReference>
<dbReference type="InterPro" id="IPR014826">
    <property type="entry name" value="HCHO-activating_enzyme"/>
</dbReference>
<dbReference type="RefSeq" id="WP_013100681.1">
    <property type="nucleotide sequence ID" value="NC_014122.1"/>
</dbReference>
<dbReference type="AlphaFoldDB" id="D5VTN3"/>
<dbReference type="GO" id="GO:0016840">
    <property type="term" value="F:carbon-nitrogen lyase activity"/>
    <property type="evidence" value="ECO:0007669"/>
    <property type="project" value="InterPro"/>
</dbReference>
<evidence type="ECO:0000313" key="4">
    <source>
        <dbReference type="EMBL" id="ADG13936.1"/>
    </source>
</evidence>
<dbReference type="Pfam" id="PF08714">
    <property type="entry name" value="Fae"/>
    <property type="match status" value="1"/>
</dbReference>
<dbReference type="STRING" id="573063.Metin_1286"/>
<dbReference type="KEGG" id="mif:Metin_1286"/>
<dbReference type="PANTHER" id="PTHR35039">
    <property type="entry name" value="3-KETO-L-GULONATE-6-PHOSPHATE DECARBOXYLASE SGBH-RELATED"/>
    <property type="match status" value="1"/>
</dbReference>
<proteinExistence type="predicted"/>
<dbReference type="SUPFAM" id="SSF54211">
    <property type="entry name" value="Ribosomal protein S5 domain 2-like"/>
    <property type="match status" value="1"/>
</dbReference>
<dbReference type="Gene3D" id="3.30.230.60">
    <property type="entry name" value="Formaldehyde-activating enzyme"/>
    <property type="match status" value="1"/>
</dbReference>
<dbReference type="EMBL" id="CP002009">
    <property type="protein sequence ID" value="ADG13936.1"/>
    <property type="molecule type" value="Genomic_DNA"/>
</dbReference>
<dbReference type="eggNOG" id="arCOG00103">
    <property type="taxonomic scope" value="Archaea"/>
</dbReference>
<dbReference type="InterPro" id="IPR013785">
    <property type="entry name" value="Aldolase_TIM"/>
</dbReference>
<evidence type="ECO:0000259" key="3">
    <source>
        <dbReference type="SMART" id="SM00934"/>
    </source>
</evidence>
<dbReference type="InterPro" id="IPR001754">
    <property type="entry name" value="OMPdeCOase_dom"/>
</dbReference>
<dbReference type="NCBIfam" id="NF009833">
    <property type="entry name" value="PRK13307.1"/>
    <property type="match status" value="1"/>
</dbReference>
<evidence type="ECO:0000313" key="5">
    <source>
        <dbReference type="Proteomes" id="UP000002061"/>
    </source>
</evidence>
<dbReference type="InterPro" id="IPR037075">
    <property type="entry name" value="HCHO-activating_enzyme_sf"/>
</dbReference>
<organism evidence="4 5">
    <name type="scientific">Methanocaldococcus infernus (strain DSM 11812 / JCM 15783 / ME)</name>
    <dbReference type="NCBI Taxonomy" id="573063"/>
    <lineage>
        <taxon>Archaea</taxon>
        <taxon>Methanobacteriati</taxon>
        <taxon>Methanobacteriota</taxon>
        <taxon>Methanomada group</taxon>
        <taxon>Methanococci</taxon>
        <taxon>Methanococcales</taxon>
        <taxon>Methanocaldococcaceae</taxon>
        <taxon>Methanocaldococcus</taxon>
    </lineage>
</organism>
<keyword evidence="2" id="KW-0119">Carbohydrate metabolism</keyword>
<evidence type="ECO:0000256" key="2">
    <source>
        <dbReference type="ARBA" id="ARBA00023277"/>
    </source>
</evidence>